<dbReference type="InterPro" id="IPR001387">
    <property type="entry name" value="Cro/C1-type_HTH"/>
</dbReference>
<name>A0A563EP77_9PSEU</name>
<keyword evidence="2" id="KW-0677">Repeat</keyword>
<feature type="repeat" description="WD" evidence="3">
    <location>
        <begin position="611"/>
        <end position="645"/>
    </location>
</feature>
<dbReference type="Pfam" id="PF00400">
    <property type="entry name" value="WD40"/>
    <property type="match status" value="14"/>
</dbReference>
<keyword evidence="1 3" id="KW-0853">WD repeat</keyword>
<dbReference type="SMART" id="SM00530">
    <property type="entry name" value="HTH_XRE"/>
    <property type="match status" value="1"/>
</dbReference>
<reference evidence="5 6" key="1">
    <citation type="submission" date="2019-07" db="EMBL/GenBank/DDBJ databases">
        <title>Lentzea xizangensis sp. nov., isolated from Qinghai-Tibetan Plateau Soils.</title>
        <authorList>
            <person name="Huang J."/>
        </authorList>
    </citation>
    <scope>NUCLEOTIDE SEQUENCE [LARGE SCALE GENOMIC DNA]</scope>
    <source>
        <strain evidence="5 6">FXJ1.1311</strain>
    </source>
</reference>
<dbReference type="InterPro" id="IPR015943">
    <property type="entry name" value="WD40/YVTN_repeat-like_dom_sf"/>
</dbReference>
<feature type="repeat" description="WD" evidence="3">
    <location>
        <begin position="1101"/>
        <end position="1134"/>
    </location>
</feature>
<comment type="caution">
    <text evidence="5">The sequence shown here is derived from an EMBL/GenBank/DDBJ whole genome shotgun (WGS) entry which is preliminary data.</text>
</comment>
<dbReference type="PRINTS" id="PR00320">
    <property type="entry name" value="GPROTEINBRPT"/>
</dbReference>
<feature type="repeat" description="WD" evidence="3">
    <location>
        <begin position="919"/>
        <end position="952"/>
    </location>
</feature>
<feature type="repeat" description="WD" evidence="3">
    <location>
        <begin position="791"/>
        <end position="832"/>
    </location>
</feature>
<dbReference type="OrthoDB" id="192618at2"/>
<dbReference type="InterPro" id="IPR027417">
    <property type="entry name" value="P-loop_NTPase"/>
</dbReference>
<accession>A0A563EP77</accession>
<dbReference type="CDD" id="cd00093">
    <property type="entry name" value="HTH_XRE"/>
    <property type="match status" value="1"/>
</dbReference>
<dbReference type="CDD" id="cd00200">
    <property type="entry name" value="WD40"/>
    <property type="match status" value="2"/>
</dbReference>
<dbReference type="RefSeq" id="WP_146356245.1">
    <property type="nucleotide sequence ID" value="NZ_VOBR01000020.1"/>
</dbReference>
<dbReference type="PROSITE" id="PS50294">
    <property type="entry name" value="WD_REPEATS_REGION"/>
    <property type="match status" value="14"/>
</dbReference>
<feature type="repeat" description="WD" evidence="3">
    <location>
        <begin position="1191"/>
        <end position="1223"/>
    </location>
</feature>
<proteinExistence type="predicted"/>
<feature type="repeat" description="WD" evidence="3">
    <location>
        <begin position="746"/>
        <end position="781"/>
    </location>
</feature>
<dbReference type="PANTHER" id="PTHR19848:SF8">
    <property type="entry name" value="F-BOX AND WD REPEAT DOMAIN CONTAINING 7"/>
    <property type="match status" value="1"/>
</dbReference>
<organism evidence="5 6">
    <name type="scientific">Lentzea tibetensis</name>
    <dbReference type="NCBI Taxonomy" id="2591470"/>
    <lineage>
        <taxon>Bacteria</taxon>
        <taxon>Bacillati</taxon>
        <taxon>Actinomycetota</taxon>
        <taxon>Actinomycetes</taxon>
        <taxon>Pseudonocardiales</taxon>
        <taxon>Pseudonocardiaceae</taxon>
        <taxon>Lentzea</taxon>
    </lineage>
</organism>
<dbReference type="EMBL" id="VOBR01000020">
    <property type="protein sequence ID" value="TWP48483.1"/>
    <property type="molecule type" value="Genomic_DNA"/>
</dbReference>
<sequence length="1263" mass="135790">MPRGERPLDAGDSALLRFARDLRLLREKAGSPTYRELSAETHYSQAVLSQAAAGRRLPSLQVALAYVSACGGAADEWEQRWREVAAEMEPPEPVDGPGSPPYVGLAAFQAEDAERFFGRDPLVRELVSRLAEHRVVVVVGASGSGKSSLLRAGLVAGSSGPVVLFTPGTHPLEECAIHLGRFAGSPVEPLGGDRRELHRAVRQVVPDDAELTLVVDQFEEVFTLCRDADERVRFIDQLLTAAQTDNSRCRVVLGVRADFYAHCTTHPELVDVLRAGQVTVGPMTADELRLAVVQPAVRAKCTVESALVTRIVAEASGQPGVLPLLSHALMETWRRRRGTTLTTAGYEAAGGIEHAVAHTAEDVYNHLPAERQRIAKQLFLRLCALGQGTEDTKRRVSVDELDRSDGSTLEVLERLATARLIVLDSDGVEIAHEALIRSWPRLRAWLAEDRDGLRIHRGLTDATADWLALRRDPGSLYRGVRLDVAQEWARAGVALSPSEKDFLAASAAARTEEQAAARRGARRLRQLVGVLTALLVLATATTIFAAEAGQTIAGQRNTALSQKVAGQAATSRTSNPGLAAQLSLAAFQVAPTFEARSSLLSAAATPVATRLTGHEAIVQSVAVSPDGRLLASASSDHTVRVRDISDPHHPVELSVLTAHTGTVWSVAFNPAGTVLVTTGEDRTVRLWDLADPRHPAKLVPLTGHEHAVVSAAFAPDGTLLATASSDHTVRLWDVTDPRNARQIGILTGHTDVVTTVAFSPRSRTLATVSWDRTVRLWDVTNPGAPAEQALVGTHTDKPGSVAFSPDGTTLASITSDHAVHLWQVTDPRHPEELAVFTDNMNGIHAVTFSPDGHTLATASLGRDVRLWDVTAPRRPRELAVLQGHTGPVLTARFTPDGRTLATAGFDRTVRLWDIPGPVLTGHDDAVYTVAFSPDGRFTATGSYDGTVRLWDIGDVRRPRHVALSTTHTAAVNSVTFSPDSRLLATASLDRTVRLWDLADPQRPGELATLTGHAESVQSVAFSPDGRTLATGSADHSLRLWDVADARQPRQLTVLTGDSDVDNIESVAFSPDGRIVAGGTSGHVVRLWDVTDRLHPYELLSLKGHTDSIKSVAFHRDGRTLATGSADHTVRLWDVGDPRRGKEIASLTSHTETVHSVAFSADGSTLATAGADVTTRLWNVQDPGKPAELAVLTGHTTRVYAVAFRPGGHTLATGGEDRTTRLWDGDTDRAAAWICANFQALGQGEWNEHFTGVDFQPPCPSARQ</sequence>
<dbReference type="PROSITE" id="PS00678">
    <property type="entry name" value="WD_REPEATS_1"/>
    <property type="match status" value="9"/>
</dbReference>
<feature type="repeat" description="WD" evidence="3">
    <location>
        <begin position="1146"/>
        <end position="1180"/>
    </location>
</feature>
<evidence type="ECO:0000256" key="2">
    <source>
        <dbReference type="ARBA" id="ARBA00022737"/>
    </source>
</evidence>
<dbReference type="Gene3D" id="3.40.50.300">
    <property type="entry name" value="P-loop containing nucleotide triphosphate hydrolases"/>
    <property type="match status" value="1"/>
</dbReference>
<dbReference type="PROSITE" id="PS50082">
    <property type="entry name" value="WD_REPEATS_2"/>
    <property type="match status" value="14"/>
</dbReference>
<evidence type="ECO:0000256" key="1">
    <source>
        <dbReference type="ARBA" id="ARBA00022574"/>
    </source>
</evidence>
<protein>
    <recommendedName>
        <fullName evidence="4">HTH cro/C1-type domain-containing protein</fullName>
    </recommendedName>
</protein>
<keyword evidence="6" id="KW-1185">Reference proteome</keyword>
<dbReference type="PANTHER" id="PTHR19848">
    <property type="entry name" value="WD40 REPEAT PROTEIN"/>
    <property type="match status" value="1"/>
</dbReference>
<dbReference type="InterPro" id="IPR019775">
    <property type="entry name" value="WD40_repeat_CS"/>
</dbReference>
<feature type="repeat" description="WD" evidence="3">
    <location>
        <begin position="836"/>
        <end position="877"/>
    </location>
</feature>
<feature type="domain" description="HTH cro/C1-type" evidence="4">
    <location>
        <begin position="21"/>
        <end position="77"/>
    </location>
</feature>
<dbReference type="Gene3D" id="2.130.10.10">
    <property type="entry name" value="YVTN repeat-like/Quinoprotein amine dehydrogenase"/>
    <property type="match status" value="6"/>
</dbReference>
<feature type="repeat" description="WD" evidence="3">
    <location>
        <begin position="656"/>
        <end position="689"/>
    </location>
</feature>
<feature type="repeat" description="WD" evidence="3">
    <location>
        <begin position="1009"/>
        <end position="1050"/>
    </location>
</feature>
<feature type="repeat" description="WD" evidence="3">
    <location>
        <begin position="881"/>
        <end position="914"/>
    </location>
</feature>
<dbReference type="SMART" id="SM00320">
    <property type="entry name" value="WD40"/>
    <property type="match status" value="14"/>
</dbReference>
<dbReference type="SUPFAM" id="SSF52540">
    <property type="entry name" value="P-loop containing nucleoside triphosphate hydrolases"/>
    <property type="match status" value="1"/>
</dbReference>
<dbReference type="AlphaFoldDB" id="A0A563EP77"/>
<feature type="repeat" description="WD" evidence="3">
    <location>
        <begin position="1056"/>
        <end position="1089"/>
    </location>
</feature>
<evidence type="ECO:0000313" key="5">
    <source>
        <dbReference type="EMBL" id="TWP48483.1"/>
    </source>
</evidence>
<dbReference type="Proteomes" id="UP000316639">
    <property type="component" value="Unassembled WGS sequence"/>
</dbReference>
<dbReference type="SUPFAM" id="SSF50978">
    <property type="entry name" value="WD40 repeat-like"/>
    <property type="match status" value="2"/>
</dbReference>
<dbReference type="InterPro" id="IPR001680">
    <property type="entry name" value="WD40_rpt"/>
</dbReference>
<feature type="repeat" description="WD" evidence="3">
    <location>
        <begin position="701"/>
        <end position="742"/>
    </location>
</feature>
<dbReference type="Pfam" id="PF20703">
    <property type="entry name" value="nSTAND1"/>
    <property type="match status" value="1"/>
</dbReference>
<dbReference type="InterPro" id="IPR036322">
    <property type="entry name" value="WD40_repeat_dom_sf"/>
</dbReference>
<dbReference type="InterPro" id="IPR020472">
    <property type="entry name" value="WD40_PAC1"/>
</dbReference>
<gene>
    <name evidence="5" type="ORF">FKR81_28250</name>
</gene>
<evidence type="ECO:0000259" key="4">
    <source>
        <dbReference type="SMART" id="SM00530"/>
    </source>
</evidence>
<evidence type="ECO:0000313" key="6">
    <source>
        <dbReference type="Proteomes" id="UP000316639"/>
    </source>
</evidence>
<evidence type="ECO:0000256" key="3">
    <source>
        <dbReference type="PROSITE-ProRule" id="PRU00221"/>
    </source>
</evidence>
<feature type="repeat" description="WD" evidence="3">
    <location>
        <begin position="964"/>
        <end position="997"/>
    </location>
</feature>
<dbReference type="InterPro" id="IPR049052">
    <property type="entry name" value="nSTAND1"/>
</dbReference>